<dbReference type="Proteomes" id="UP000260665">
    <property type="component" value="Unassembled WGS sequence"/>
</dbReference>
<dbReference type="PROSITE" id="PS50893">
    <property type="entry name" value="ABC_TRANSPORTER_2"/>
    <property type="match status" value="1"/>
</dbReference>
<keyword evidence="4 7" id="KW-0067">ATP-binding</keyword>
<dbReference type="EMBL" id="QFZK01000001">
    <property type="protein sequence ID" value="RFO98845.1"/>
    <property type="molecule type" value="Genomic_DNA"/>
</dbReference>
<protein>
    <submittedName>
        <fullName evidence="7">ABC transporter ATP-binding protein</fullName>
    </submittedName>
</protein>
<dbReference type="PANTHER" id="PTHR43820:SF2">
    <property type="entry name" value="ABC TRANSPORTER ATP-BINDING PROTEIN"/>
    <property type="match status" value="1"/>
</dbReference>
<dbReference type="InterPro" id="IPR003439">
    <property type="entry name" value="ABC_transporter-like_ATP-bd"/>
</dbReference>
<evidence type="ECO:0000256" key="5">
    <source>
        <dbReference type="ARBA" id="ARBA00022970"/>
    </source>
</evidence>
<dbReference type="PROSITE" id="PS00211">
    <property type="entry name" value="ABC_TRANSPORTER_1"/>
    <property type="match status" value="1"/>
</dbReference>
<evidence type="ECO:0000256" key="3">
    <source>
        <dbReference type="ARBA" id="ARBA00022741"/>
    </source>
</evidence>
<keyword evidence="3" id="KW-0547">Nucleotide-binding</keyword>
<keyword evidence="2" id="KW-0813">Transport</keyword>
<dbReference type="InterPro" id="IPR052156">
    <property type="entry name" value="BCAA_Transport_ATP-bd_LivF"/>
</dbReference>
<comment type="similarity">
    <text evidence="1">Belongs to the ABC transporter superfamily.</text>
</comment>
<name>A0A3E1RHI4_9BURK</name>
<dbReference type="GO" id="GO:0005524">
    <property type="term" value="F:ATP binding"/>
    <property type="evidence" value="ECO:0007669"/>
    <property type="project" value="UniProtKB-KW"/>
</dbReference>
<organism evidence="7 8">
    <name type="scientific">Rhodoferax lacus</name>
    <dbReference type="NCBI Taxonomy" id="2184758"/>
    <lineage>
        <taxon>Bacteria</taxon>
        <taxon>Pseudomonadati</taxon>
        <taxon>Pseudomonadota</taxon>
        <taxon>Betaproteobacteria</taxon>
        <taxon>Burkholderiales</taxon>
        <taxon>Comamonadaceae</taxon>
        <taxon>Rhodoferax</taxon>
    </lineage>
</organism>
<evidence type="ECO:0000313" key="7">
    <source>
        <dbReference type="EMBL" id="RFO98845.1"/>
    </source>
</evidence>
<accession>A0A3E1RHI4</accession>
<evidence type="ECO:0000256" key="2">
    <source>
        <dbReference type="ARBA" id="ARBA00022448"/>
    </source>
</evidence>
<evidence type="ECO:0000259" key="6">
    <source>
        <dbReference type="PROSITE" id="PS50893"/>
    </source>
</evidence>
<sequence length="225" mass="24044">MLEVKNLSAWYGAAQALFDVSLHLGQGELLLLQGLNGAGKSTLLQSLIGLGPRVQGEVVLQHQPIAHLPAHARARLGLGFVPEDRRLFAELTVLENLLVAARPPASTAAASMAQVAGEKQQLDQVFALFPALKPMQKRRALEMSGGEQQMLSIARTLMTSPTVLLLDEPCEGIAPVLVESIVQALLQLKKQGMSLLVAEQNALLAAHADRVITLVAGQLGQHRTP</sequence>
<dbReference type="Gene3D" id="3.40.50.300">
    <property type="entry name" value="P-loop containing nucleotide triphosphate hydrolases"/>
    <property type="match status" value="1"/>
</dbReference>
<dbReference type="PANTHER" id="PTHR43820">
    <property type="entry name" value="HIGH-AFFINITY BRANCHED-CHAIN AMINO ACID TRANSPORT ATP-BINDING PROTEIN LIVF"/>
    <property type="match status" value="1"/>
</dbReference>
<keyword evidence="5" id="KW-0029">Amino-acid transport</keyword>
<evidence type="ECO:0000256" key="1">
    <source>
        <dbReference type="ARBA" id="ARBA00005417"/>
    </source>
</evidence>
<dbReference type="Pfam" id="PF00005">
    <property type="entry name" value="ABC_tran"/>
    <property type="match status" value="1"/>
</dbReference>
<reference evidence="7 8" key="1">
    <citation type="submission" date="2018-05" db="EMBL/GenBank/DDBJ databases">
        <title>Rhodoferax soyangensis sp.nov., isolated from an oligotrophic freshwater lake.</title>
        <authorList>
            <person name="Park M."/>
        </authorList>
    </citation>
    <scope>NUCLEOTIDE SEQUENCE [LARGE SCALE GENOMIC DNA]</scope>
    <source>
        <strain evidence="7 8">IMCC26218</strain>
    </source>
</reference>
<evidence type="ECO:0000313" key="8">
    <source>
        <dbReference type="Proteomes" id="UP000260665"/>
    </source>
</evidence>
<dbReference type="SUPFAM" id="SSF52540">
    <property type="entry name" value="P-loop containing nucleoside triphosphate hydrolases"/>
    <property type="match status" value="1"/>
</dbReference>
<dbReference type="AlphaFoldDB" id="A0A3E1RHI4"/>
<dbReference type="InterPro" id="IPR017871">
    <property type="entry name" value="ABC_transporter-like_CS"/>
</dbReference>
<gene>
    <name evidence="7" type="ORF">DIC66_02955</name>
</gene>
<comment type="caution">
    <text evidence="7">The sequence shown here is derived from an EMBL/GenBank/DDBJ whole genome shotgun (WGS) entry which is preliminary data.</text>
</comment>
<dbReference type="GO" id="GO:0015807">
    <property type="term" value="P:L-amino acid transport"/>
    <property type="evidence" value="ECO:0007669"/>
    <property type="project" value="TreeGrafter"/>
</dbReference>
<evidence type="ECO:0000256" key="4">
    <source>
        <dbReference type="ARBA" id="ARBA00022840"/>
    </source>
</evidence>
<dbReference type="OrthoDB" id="9776369at2"/>
<dbReference type="GO" id="GO:0015658">
    <property type="term" value="F:branched-chain amino acid transmembrane transporter activity"/>
    <property type="evidence" value="ECO:0007669"/>
    <property type="project" value="TreeGrafter"/>
</dbReference>
<feature type="domain" description="ABC transporter" evidence="6">
    <location>
        <begin position="2"/>
        <end position="225"/>
    </location>
</feature>
<proteinExistence type="inferred from homology"/>
<keyword evidence="8" id="KW-1185">Reference proteome</keyword>
<dbReference type="GO" id="GO:0016887">
    <property type="term" value="F:ATP hydrolysis activity"/>
    <property type="evidence" value="ECO:0007669"/>
    <property type="project" value="InterPro"/>
</dbReference>
<dbReference type="RefSeq" id="WP_117173827.1">
    <property type="nucleotide sequence ID" value="NZ_QFZK01000001.1"/>
</dbReference>
<dbReference type="InterPro" id="IPR027417">
    <property type="entry name" value="P-loop_NTPase"/>
</dbReference>